<evidence type="ECO:0000256" key="1">
    <source>
        <dbReference type="SAM" id="MobiDB-lite"/>
    </source>
</evidence>
<reference evidence="2 3" key="1">
    <citation type="submission" date="2014-04" db="EMBL/GenBank/DDBJ databases">
        <authorList>
            <consortium name="DOE Joint Genome Institute"/>
            <person name="Kuo A."/>
            <person name="Zuccaro A."/>
            <person name="Kohler A."/>
            <person name="Nagy L.G."/>
            <person name="Floudas D."/>
            <person name="Copeland A."/>
            <person name="Barry K.W."/>
            <person name="Cichocki N."/>
            <person name="Veneault-Fourrey C."/>
            <person name="LaButti K."/>
            <person name="Lindquist E.A."/>
            <person name="Lipzen A."/>
            <person name="Lundell T."/>
            <person name="Morin E."/>
            <person name="Murat C."/>
            <person name="Sun H."/>
            <person name="Tunlid A."/>
            <person name="Henrissat B."/>
            <person name="Grigoriev I.V."/>
            <person name="Hibbett D.S."/>
            <person name="Martin F."/>
            <person name="Nordberg H.P."/>
            <person name="Cantor M.N."/>
            <person name="Hua S.X."/>
        </authorList>
    </citation>
    <scope>NUCLEOTIDE SEQUENCE [LARGE SCALE GENOMIC DNA]</scope>
    <source>
        <strain evidence="2 3">MAFF 305830</strain>
    </source>
</reference>
<dbReference type="AlphaFoldDB" id="A0A0C2W889"/>
<feature type="region of interest" description="Disordered" evidence="1">
    <location>
        <begin position="1"/>
        <end position="21"/>
    </location>
</feature>
<dbReference type="HOGENOM" id="CLU_1807422_0_0_1"/>
<reference evidence="3" key="2">
    <citation type="submission" date="2015-01" db="EMBL/GenBank/DDBJ databases">
        <title>Evolutionary Origins and Diversification of the Mycorrhizal Mutualists.</title>
        <authorList>
            <consortium name="DOE Joint Genome Institute"/>
            <consortium name="Mycorrhizal Genomics Consortium"/>
            <person name="Kohler A."/>
            <person name="Kuo A."/>
            <person name="Nagy L.G."/>
            <person name="Floudas D."/>
            <person name="Copeland A."/>
            <person name="Barry K.W."/>
            <person name="Cichocki N."/>
            <person name="Veneault-Fourrey C."/>
            <person name="LaButti K."/>
            <person name="Lindquist E.A."/>
            <person name="Lipzen A."/>
            <person name="Lundell T."/>
            <person name="Morin E."/>
            <person name="Murat C."/>
            <person name="Riley R."/>
            <person name="Ohm R."/>
            <person name="Sun H."/>
            <person name="Tunlid A."/>
            <person name="Henrissat B."/>
            <person name="Grigoriev I.V."/>
            <person name="Hibbett D.S."/>
            <person name="Martin F."/>
        </authorList>
    </citation>
    <scope>NUCLEOTIDE SEQUENCE [LARGE SCALE GENOMIC DNA]</scope>
    <source>
        <strain evidence="3">MAFF 305830</strain>
    </source>
</reference>
<keyword evidence="3" id="KW-1185">Reference proteome</keyword>
<accession>A0A0C2W889</accession>
<protein>
    <submittedName>
        <fullName evidence="2">Uncharacterized protein</fullName>
    </submittedName>
</protein>
<sequence>MSSLKRPSTSSSPGSRMRSPSLELAFPRIPPLAVTRTGLELTPKMDVSIMGGTGVHTQAAVAAALVFPSHIRLLFAGADIGRMQSQGYKSKRWLPKQFKKTIKWFGCRRQDVMGTRRIMLRTRRNPRRRDRPSNGVMVLLGAG</sequence>
<name>A0A0C2W889_SERVB</name>
<proteinExistence type="predicted"/>
<evidence type="ECO:0000313" key="2">
    <source>
        <dbReference type="EMBL" id="KIM22613.1"/>
    </source>
</evidence>
<organism evidence="2 3">
    <name type="scientific">Serendipita vermifera MAFF 305830</name>
    <dbReference type="NCBI Taxonomy" id="933852"/>
    <lineage>
        <taxon>Eukaryota</taxon>
        <taxon>Fungi</taxon>
        <taxon>Dikarya</taxon>
        <taxon>Basidiomycota</taxon>
        <taxon>Agaricomycotina</taxon>
        <taxon>Agaricomycetes</taxon>
        <taxon>Sebacinales</taxon>
        <taxon>Serendipitaceae</taxon>
        <taxon>Serendipita</taxon>
    </lineage>
</organism>
<gene>
    <name evidence="2" type="ORF">M408DRAFT_11968</name>
</gene>
<evidence type="ECO:0000313" key="3">
    <source>
        <dbReference type="Proteomes" id="UP000054097"/>
    </source>
</evidence>
<dbReference type="Proteomes" id="UP000054097">
    <property type="component" value="Unassembled WGS sequence"/>
</dbReference>
<dbReference type="EMBL" id="KN824352">
    <property type="protein sequence ID" value="KIM22613.1"/>
    <property type="molecule type" value="Genomic_DNA"/>
</dbReference>